<feature type="transmembrane region" description="Helical" evidence="5">
    <location>
        <begin position="35"/>
        <end position="56"/>
    </location>
</feature>
<dbReference type="PROSITE" id="PS51910">
    <property type="entry name" value="GH18_2"/>
    <property type="match status" value="1"/>
</dbReference>
<keyword evidence="2 3" id="KW-0326">Glycosidase</keyword>
<evidence type="ECO:0000313" key="7">
    <source>
        <dbReference type="EMBL" id="EQC31135.1"/>
    </source>
</evidence>
<evidence type="ECO:0000256" key="3">
    <source>
        <dbReference type="RuleBase" id="RU000489"/>
    </source>
</evidence>
<dbReference type="InterPro" id="IPR001223">
    <property type="entry name" value="Glyco_hydro18_cat"/>
</dbReference>
<dbReference type="STRING" id="1156394.T0QC49"/>
<evidence type="ECO:0000256" key="1">
    <source>
        <dbReference type="ARBA" id="ARBA00022801"/>
    </source>
</evidence>
<evidence type="ECO:0000259" key="6">
    <source>
        <dbReference type="PROSITE" id="PS51910"/>
    </source>
</evidence>
<accession>T0QC49</accession>
<dbReference type="EMBL" id="JH767171">
    <property type="protein sequence ID" value="EQC31135.1"/>
    <property type="molecule type" value="Genomic_DNA"/>
</dbReference>
<dbReference type="eggNOG" id="ENOG502QUGQ">
    <property type="taxonomic scope" value="Eukaryota"/>
</dbReference>
<dbReference type="GeneID" id="19952046"/>
<organism evidence="7 8">
    <name type="scientific">Saprolegnia diclina (strain VS20)</name>
    <dbReference type="NCBI Taxonomy" id="1156394"/>
    <lineage>
        <taxon>Eukaryota</taxon>
        <taxon>Sar</taxon>
        <taxon>Stramenopiles</taxon>
        <taxon>Oomycota</taxon>
        <taxon>Saprolegniomycetes</taxon>
        <taxon>Saprolegniales</taxon>
        <taxon>Saprolegniaceae</taxon>
        <taxon>Saprolegnia</taxon>
    </lineage>
</organism>
<dbReference type="InterPro" id="IPR050314">
    <property type="entry name" value="Glycosyl_Hydrlase_18"/>
</dbReference>
<evidence type="ECO:0000256" key="5">
    <source>
        <dbReference type="SAM" id="Phobius"/>
    </source>
</evidence>
<evidence type="ECO:0000256" key="4">
    <source>
        <dbReference type="RuleBase" id="RU004453"/>
    </source>
</evidence>
<dbReference type="PROSITE" id="PS01095">
    <property type="entry name" value="GH18_1"/>
    <property type="match status" value="1"/>
</dbReference>
<reference evidence="7 8" key="1">
    <citation type="submission" date="2012-04" db="EMBL/GenBank/DDBJ databases">
        <title>The Genome Sequence of Saprolegnia declina VS20.</title>
        <authorList>
            <consortium name="The Broad Institute Genome Sequencing Platform"/>
            <person name="Russ C."/>
            <person name="Nusbaum C."/>
            <person name="Tyler B."/>
            <person name="van West P."/>
            <person name="Dieguez-Uribeondo J."/>
            <person name="de Bruijn I."/>
            <person name="Tripathy S."/>
            <person name="Jiang R."/>
            <person name="Young S.K."/>
            <person name="Zeng Q."/>
            <person name="Gargeya S."/>
            <person name="Fitzgerald M."/>
            <person name="Haas B."/>
            <person name="Abouelleil A."/>
            <person name="Alvarado L."/>
            <person name="Arachchi H.M."/>
            <person name="Berlin A."/>
            <person name="Chapman S.B."/>
            <person name="Goldberg J."/>
            <person name="Griggs A."/>
            <person name="Gujja S."/>
            <person name="Hansen M."/>
            <person name="Howarth C."/>
            <person name="Imamovic A."/>
            <person name="Larimer J."/>
            <person name="McCowen C."/>
            <person name="Montmayeur A."/>
            <person name="Murphy C."/>
            <person name="Neiman D."/>
            <person name="Pearson M."/>
            <person name="Priest M."/>
            <person name="Roberts A."/>
            <person name="Saif S."/>
            <person name="Shea T."/>
            <person name="Sisk P."/>
            <person name="Sykes S."/>
            <person name="Wortman J."/>
            <person name="Nusbaum C."/>
            <person name="Birren B."/>
        </authorList>
    </citation>
    <scope>NUCLEOTIDE SEQUENCE [LARGE SCALE GENOMIC DNA]</scope>
    <source>
        <strain evidence="7 8">VS20</strain>
    </source>
</reference>
<feature type="domain" description="GH18" evidence="6">
    <location>
        <begin position="87"/>
        <end position="357"/>
    </location>
</feature>
<proteinExistence type="inferred from homology"/>
<dbReference type="Proteomes" id="UP000030762">
    <property type="component" value="Unassembled WGS sequence"/>
</dbReference>
<dbReference type="GO" id="GO:0006032">
    <property type="term" value="P:chitin catabolic process"/>
    <property type="evidence" value="ECO:0007669"/>
    <property type="project" value="TreeGrafter"/>
</dbReference>
<dbReference type="GO" id="GO:0005975">
    <property type="term" value="P:carbohydrate metabolic process"/>
    <property type="evidence" value="ECO:0007669"/>
    <property type="project" value="InterPro"/>
</dbReference>
<dbReference type="CDD" id="cd00598">
    <property type="entry name" value="GH18_chitinase-like"/>
    <property type="match status" value="1"/>
</dbReference>
<dbReference type="PANTHER" id="PTHR11177">
    <property type="entry name" value="CHITINASE"/>
    <property type="match status" value="1"/>
</dbReference>
<dbReference type="VEuPathDB" id="FungiDB:SDRG_11319"/>
<name>T0QC49_SAPDV</name>
<dbReference type="GO" id="GO:0008061">
    <property type="term" value="F:chitin binding"/>
    <property type="evidence" value="ECO:0007669"/>
    <property type="project" value="InterPro"/>
</dbReference>
<keyword evidence="1 3" id="KW-0378">Hydrolase</keyword>
<dbReference type="RefSeq" id="XP_008615574.1">
    <property type="nucleotide sequence ID" value="XM_008617352.1"/>
</dbReference>
<dbReference type="Pfam" id="PF00704">
    <property type="entry name" value="Glyco_hydro_18"/>
    <property type="match status" value="1"/>
</dbReference>
<dbReference type="GO" id="GO:0004568">
    <property type="term" value="F:chitinase activity"/>
    <property type="evidence" value="ECO:0007669"/>
    <property type="project" value="TreeGrafter"/>
</dbReference>
<keyword evidence="5" id="KW-0472">Membrane</keyword>
<dbReference type="InterPro" id="IPR011583">
    <property type="entry name" value="Chitinase_II/V-like_cat"/>
</dbReference>
<keyword evidence="5" id="KW-0812">Transmembrane</keyword>
<evidence type="ECO:0000313" key="8">
    <source>
        <dbReference type="Proteomes" id="UP000030762"/>
    </source>
</evidence>
<gene>
    <name evidence="7" type="ORF">SDRG_11319</name>
</gene>
<dbReference type="InterPro" id="IPR001579">
    <property type="entry name" value="Glyco_hydro_18_chit_AS"/>
</dbReference>
<comment type="similarity">
    <text evidence="4">Belongs to the glycosyl hydrolase 18 family.</text>
</comment>
<dbReference type="PANTHER" id="PTHR11177:SF317">
    <property type="entry name" value="CHITINASE 12-RELATED"/>
    <property type="match status" value="1"/>
</dbReference>
<keyword evidence="5" id="KW-1133">Transmembrane helix</keyword>
<keyword evidence="8" id="KW-1185">Reference proteome</keyword>
<evidence type="ECO:0000256" key="2">
    <source>
        <dbReference type="ARBA" id="ARBA00023295"/>
    </source>
</evidence>
<dbReference type="Gene3D" id="3.20.20.80">
    <property type="entry name" value="Glycosidases"/>
    <property type="match status" value="1"/>
</dbReference>
<dbReference type="OrthoDB" id="76388at2759"/>
<dbReference type="InParanoid" id="T0QC49"/>
<sequence>MVALLSTSLDDDAACHVLATPDDRRAVPHHRICKALWPLLSLAFLISVVSGIVYAVQSNASSHETALSNTQRIIVSPTSCIAPPPSQRVVLFWETQVDGCTTVPPGVTHIVFGFALVQQSRVVPTFQGAEATLRACIAALQERCIVVMASIGGATNVDGMANIDAPDAFAASALALVESFGFDGVDIDDETVGSQHDATRVTAYMTALYRALKSGSKTYYISYDVFVFEGVASFCTKAVHAAYSRCFAPALLPLLDWINIMAYNVDIDRTAAAAFYANATSSTFPEWFSSHLGGDVAKATIGICVGSSCAYGDGPSDAVITDWTAYAKTHGGMMVYAGSSDINFAATESIITALAPH</sequence>
<protein>
    <recommendedName>
        <fullName evidence="6">GH18 domain-containing protein</fullName>
    </recommendedName>
</protein>
<dbReference type="SUPFAM" id="SSF51445">
    <property type="entry name" value="(Trans)glycosidases"/>
    <property type="match status" value="1"/>
</dbReference>
<dbReference type="AlphaFoldDB" id="T0QC49"/>
<dbReference type="SMART" id="SM00636">
    <property type="entry name" value="Glyco_18"/>
    <property type="match status" value="1"/>
</dbReference>
<dbReference type="GO" id="GO:0005576">
    <property type="term" value="C:extracellular region"/>
    <property type="evidence" value="ECO:0007669"/>
    <property type="project" value="TreeGrafter"/>
</dbReference>
<dbReference type="OMA" id="VAFWQSE"/>
<dbReference type="InterPro" id="IPR017853">
    <property type="entry name" value="GH"/>
</dbReference>